<evidence type="ECO:0000259" key="1">
    <source>
        <dbReference type="Pfam" id="PF12697"/>
    </source>
</evidence>
<keyword evidence="3" id="KW-1185">Reference proteome</keyword>
<keyword evidence="2" id="KW-0378">Hydrolase</keyword>
<feature type="domain" description="AB hydrolase-1" evidence="1">
    <location>
        <begin position="21"/>
        <end position="252"/>
    </location>
</feature>
<evidence type="ECO:0000313" key="3">
    <source>
        <dbReference type="Proteomes" id="UP001501570"/>
    </source>
</evidence>
<evidence type="ECO:0000313" key="2">
    <source>
        <dbReference type="EMBL" id="GAA5192081.1"/>
    </source>
</evidence>
<comment type="caution">
    <text evidence="2">The sequence shown here is derived from an EMBL/GenBank/DDBJ whole genome shotgun (WGS) entry which is preliminary data.</text>
</comment>
<dbReference type="RefSeq" id="WP_345633578.1">
    <property type="nucleotide sequence ID" value="NZ_BAABJQ010000016.1"/>
</dbReference>
<dbReference type="PANTHER" id="PTHR43798">
    <property type="entry name" value="MONOACYLGLYCEROL LIPASE"/>
    <property type="match status" value="1"/>
</dbReference>
<accession>A0ABP9S841</accession>
<reference evidence="3" key="1">
    <citation type="journal article" date="2019" name="Int. J. Syst. Evol. Microbiol.">
        <title>The Global Catalogue of Microorganisms (GCM) 10K type strain sequencing project: providing services to taxonomists for standard genome sequencing and annotation.</title>
        <authorList>
            <consortium name="The Broad Institute Genomics Platform"/>
            <consortium name="The Broad Institute Genome Sequencing Center for Infectious Disease"/>
            <person name="Wu L."/>
            <person name="Ma J."/>
        </authorList>
    </citation>
    <scope>NUCLEOTIDE SEQUENCE [LARGE SCALE GENOMIC DNA]</scope>
    <source>
        <strain evidence="3">JCM 18304</strain>
    </source>
</reference>
<dbReference type="InterPro" id="IPR029058">
    <property type="entry name" value="AB_hydrolase_fold"/>
</dbReference>
<dbReference type="EMBL" id="BAABJQ010000016">
    <property type="protein sequence ID" value="GAA5192081.1"/>
    <property type="molecule type" value="Genomic_DNA"/>
</dbReference>
<organism evidence="2 3">
    <name type="scientific">Rugosimonospora acidiphila</name>
    <dbReference type="NCBI Taxonomy" id="556531"/>
    <lineage>
        <taxon>Bacteria</taxon>
        <taxon>Bacillati</taxon>
        <taxon>Actinomycetota</taxon>
        <taxon>Actinomycetes</taxon>
        <taxon>Micromonosporales</taxon>
        <taxon>Micromonosporaceae</taxon>
        <taxon>Rugosimonospora</taxon>
    </lineage>
</organism>
<name>A0ABP9S841_9ACTN</name>
<dbReference type="Pfam" id="PF12697">
    <property type="entry name" value="Abhydrolase_6"/>
    <property type="match status" value="1"/>
</dbReference>
<sequence>MTLPALAITKQAALVGDAPTVVWVHGYTMSAEAWLPLWQRMPGFAHVGVDLPGHGATAPWPPTATLGDVGSAVAEVMREHAATRLVGLSFGSAVALEATLRGGPVDRLVMAAPTINEKVRDDPHARDRVMELARGRRAGLTSKRLASIWMASPPDIFKGLSRHPEAWRHLADVIGKHTFDEYLNGSMMGILESEQDDAMLRQVGARTAVIVGTDDMPRFIRNAERLRVAIADCAVHTLPGVGHIPLFEQPVDSVKIMSDFLSS</sequence>
<proteinExistence type="predicted"/>
<dbReference type="Proteomes" id="UP001501570">
    <property type="component" value="Unassembled WGS sequence"/>
</dbReference>
<protein>
    <submittedName>
        <fullName evidence="2">Alpha/beta hydrolase</fullName>
    </submittedName>
</protein>
<gene>
    <name evidence="2" type="ORF">GCM10023322_50900</name>
</gene>
<dbReference type="InterPro" id="IPR000073">
    <property type="entry name" value="AB_hydrolase_1"/>
</dbReference>
<dbReference type="GO" id="GO:0016787">
    <property type="term" value="F:hydrolase activity"/>
    <property type="evidence" value="ECO:0007669"/>
    <property type="project" value="UniProtKB-KW"/>
</dbReference>
<dbReference type="Gene3D" id="3.40.50.1820">
    <property type="entry name" value="alpha/beta hydrolase"/>
    <property type="match status" value="1"/>
</dbReference>
<dbReference type="InterPro" id="IPR050266">
    <property type="entry name" value="AB_hydrolase_sf"/>
</dbReference>
<dbReference type="SUPFAM" id="SSF53474">
    <property type="entry name" value="alpha/beta-Hydrolases"/>
    <property type="match status" value="1"/>
</dbReference>